<reference evidence="7 8" key="1">
    <citation type="submission" date="2018-08" db="EMBL/GenBank/DDBJ databases">
        <title>Meiothermus luteus KCTC 52599 genome sequencing project.</title>
        <authorList>
            <person name="Da Costa M.S."/>
            <person name="Albuquerque L."/>
            <person name="Raposo P."/>
            <person name="Froufe H.J.C."/>
            <person name="Barroso C.S."/>
            <person name="Egas C."/>
        </authorList>
    </citation>
    <scope>NUCLEOTIDE SEQUENCE [LARGE SCALE GENOMIC DNA]</scope>
    <source>
        <strain evidence="7 8">KCTC 52599</strain>
    </source>
</reference>
<feature type="transmembrane region" description="Helical" evidence="6">
    <location>
        <begin position="46"/>
        <end position="66"/>
    </location>
</feature>
<evidence type="ECO:0000256" key="6">
    <source>
        <dbReference type="SAM" id="Phobius"/>
    </source>
</evidence>
<evidence type="ECO:0000313" key="8">
    <source>
        <dbReference type="Proteomes" id="UP000265800"/>
    </source>
</evidence>
<proteinExistence type="inferred from homology"/>
<dbReference type="EMBL" id="QWKZ01000184">
    <property type="protein sequence ID" value="RIH81214.1"/>
    <property type="molecule type" value="Genomic_DNA"/>
</dbReference>
<dbReference type="Pfam" id="PF01940">
    <property type="entry name" value="DUF92"/>
    <property type="match status" value="1"/>
</dbReference>
<evidence type="ECO:0000256" key="4">
    <source>
        <dbReference type="ARBA" id="ARBA00022989"/>
    </source>
</evidence>
<feature type="transmembrane region" description="Helical" evidence="6">
    <location>
        <begin position="118"/>
        <end position="139"/>
    </location>
</feature>
<comment type="caution">
    <text evidence="7">The sequence shown here is derived from an EMBL/GenBank/DDBJ whole genome shotgun (WGS) entry which is preliminary data.</text>
</comment>
<organism evidence="7 8">
    <name type="scientific">Meiothermus luteus</name>
    <dbReference type="NCBI Taxonomy" id="2026184"/>
    <lineage>
        <taxon>Bacteria</taxon>
        <taxon>Thermotogati</taxon>
        <taxon>Deinococcota</taxon>
        <taxon>Deinococci</taxon>
        <taxon>Thermales</taxon>
        <taxon>Thermaceae</taxon>
        <taxon>Meiothermus</taxon>
    </lineage>
</organism>
<keyword evidence="8" id="KW-1185">Reference proteome</keyword>
<keyword evidence="4 6" id="KW-1133">Transmembrane helix</keyword>
<keyword evidence="3 6" id="KW-0812">Transmembrane</keyword>
<name>A0A399E919_9DEIN</name>
<dbReference type="Proteomes" id="UP000265800">
    <property type="component" value="Unassembled WGS sequence"/>
</dbReference>
<evidence type="ECO:0000313" key="7">
    <source>
        <dbReference type="EMBL" id="RIH81214.1"/>
    </source>
</evidence>
<evidence type="ECO:0008006" key="9">
    <source>
        <dbReference type="Google" id="ProtNLM"/>
    </source>
</evidence>
<dbReference type="GO" id="GO:0016020">
    <property type="term" value="C:membrane"/>
    <property type="evidence" value="ECO:0007669"/>
    <property type="project" value="UniProtKB-SubCell"/>
</dbReference>
<comment type="similarity">
    <text evidence="2">Belongs to the TMEM19 family.</text>
</comment>
<evidence type="ECO:0000256" key="1">
    <source>
        <dbReference type="ARBA" id="ARBA00004141"/>
    </source>
</evidence>
<comment type="subcellular location">
    <subcellularLocation>
        <location evidence="1">Membrane</location>
        <topology evidence="1">Multi-pass membrane protein</topology>
    </subcellularLocation>
</comment>
<dbReference type="InterPro" id="IPR002794">
    <property type="entry name" value="DUF92_TMEM19"/>
</dbReference>
<gene>
    <name evidence="7" type="ORF">Mlute_02865</name>
</gene>
<keyword evidence="5 6" id="KW-0472">Membrane</keyword>
<evidence type="ECO:0000256" key="2">
    <source>
        <dbReference type="ARBA" id="ARBA00009012"/>
    </source>
</evidence>
<accession>A0A399E919</accession>
<evidence type="ECO:0000256" key="5">
    <source>
        <dbReference type="ARBA" id="ARBA00023136"/>
    </source>
</evidence>
<sequence>MGGLPAALAVVYLVVLGSLASRANPRSQDRMGRTAGQVLANGLPAALGLLWGSPVFFLSALAAAAADTLATEVGGRARRAWHLLRGWVPAGTNAAVSLQGSLALLLGALLYLPWALWLGVPPLAVVVGGVVGAVADTLLGLGEDRFRWGNNLTNLLSTALGGGVGFLIAA</sequence>
<dbReference type="AlphaFoldDB" id="A0A399E919"/>
<evidence type="ECO:0000256" key="3">
    <source>
        <dbReference type="ARBA" id="ARBA00022692"/>
    </source>
</evidence>
<feature type="transmembrane region" description="Helical" evidence="6">
    <location>
        <begin position="151"/>
        <end position="169"/>
    </location>
</feature>
<protein>
    <recommendedName>
        <fullName evidence="9">DUF92 domain-containing protein</fullName>
    </recommendedName>
</protein>